<keyword evidence="1" id="KW-0812">Transmembrane</keyword>
<feature type="transmembrane region" description="Helical" evidence="1">
    <location>
        <begin position="7"/>
        <end position="36"/>
    </location>
</feature>
<evidence type="ECO:0000256" key="1">
    <source>
        <dbReference type="SAM" id="Phobius"/>
    </source>
</evidence>
<name>A0A6J5MMU8_9CAUD</name>
<protein>
    <submittedName>
        <fullName evidence="2">Uncharacterized protein</fullName>
    </submittedName>
</protein>
<proteinExistence type="predicted"/>
<evidence type="ECO:0000313" key="2">
    <source>
        <dbReference type="EMBL" id="CAB4146967.1"/>
    </source>
</evidence>
<dbReference type="EMBL" id="LR796491">
    <property type="protein sequence ID" value="CAB4146967.1"/>
    <property type="molecule type" value="Genomic_DNA"/>
</dbReference>
<reference evidence="2" key="1">
    <citation type="submission" date="2020-04" db="EMBL/GenBank/DDBJ databases">
        <authorList>
            <person name="Chiriac C."/>
            <person name="Salcher M."/>
            <person name="Ghai R."/>
            <person name="Kavagutti S V."/>
        </authorList>
    </citation>
    <scope>NUCLEOTIDE SEQUENCE</scope>
</reference>
<gene>
    <name evidence="2" type="ORF">UFOVP506_5</name>
</gene>
<keyword evidence="1" id="KW-0472">Membrane</keyword>
<sequence length="78" mass="8724">MTWRSIVWWLVGLPYVFALMLAPAAFIAALVALPFYLWGGGWQIAFAFTAFATALVLAVYLTRLVIQHEKEIDDGGTY</sequence>
<keyword evidence="1" id="KW-1133">Transmembrane helix</keyword>
<accession>A0A6J5MMU8</accession>
<feature type="transmembrane region" description="Helical" evidence="1">
    <location>
        <begin position="42"/>
        <end position="61"/>
    </location>
</feature>
<organism evidence="2">
    <name type="scientific">uncultured Caudovirales phage</name>
    <dbReference type="NCBI Taxonomy" id="2100421"/>
    <lineage>
        <taxon>Viruses</taxon>
        <taxon>Duplodnaviria</taxon>
        <taxon>Heunggongvirae</taxon>
        <taxon>Uroviricota</taxon>
        <taxon>Caudoviricetes</taxon>
        <taxon>Peduoviridae</taxon>
        <taxon>Maltschvirus</taxon>
        <taxon>Maltschvirus maltsch</taxon>
    </lineage>
</organism>